<protein>
    <submittedName>
        <fullName evidence="1">Uncharacterized protein</fullName>
    </submittedName>
</protein>
<dbReference type="Proteomes" id="UP001527882">
    <property type="component" value="Unassembled WGS sequence"/>
</dbReference>
<reference evidence="1 2" key="1">
    <citation type="submission" date="2022-12" db="EMBL/GenBank/DDBJ databases">
        <title>Draft genome sequence of Paenibacillus sp. dW9.</title>
        <authorList>
            <person name="Choi E.-W."/>
            <person name="Kim D.-U."/>
        </authorList>
    </citation>
    <scope>NUCLEOTIDE SEQUENCE [LARGE SCALE GENOMIC DNA]</scope>
    <source>
        <strain evidence="2">dW9</strain>
    </source>
</reference>
<dbReference type="RefSeq" id="WP_269882323.1">
    <property type="nucleotide sequence ID" value="NZ_JAQAGZ010000009.1"/>
</dbReference>
<name>A0ABT4QA78_9BACL</name>
<organism evidence="1 2">
    <name type="scientific">Paenibacillus gyeongsangnamensis</name>
    <dbReference type="NCBI Taxonomy" id="3388067"/>
    <lineage>
        <taxon>Bacteria</taxon>
        <taxon>Bacillati</taxon>
        <taxon>Bacillota</taxon>
        <taxon>Bacilli</taxon>
        <taxon>Bacillales</taxon>
        <taxon>Paenibacillaceae</taxon>
        <taxon>Paenibacillus</taxon>
    </lineage>
</organism>
<proteinExistence type="predicted"/>
<gene>
    <name evidence="1" type="ORF">O9H85_15425</name>
</gene>
<sequence>MIPKITVIYIEENGYQEEYNGYLTDSQHAMYVEPKYGELYLTHVMPTNQSNVYKIDSGFLILGSVEEGQEETVINSLMEVLRSRSAYDFLTSVMLNVEEVIEFDDLIIPGLLKAN</sequence>
<evidence type="ECO:0000313" key="2">
    <source>
        <dbReference type="Proteomes" id="UP001527882"/>
    </source>
</evidence>
<keyword evidence="2" id="KW-1185">Reference proteome</keyword>
<comment type="caution">
    <text evidence="1">The sequence shown here is derived from an EMBL/GenBank/DDBJ whole genome shotgun (WGS) entry which is preliminary data.</text>
</comment>
<accession>A0ABT4QA78</accession>
<dbReference type="EMBL" id="JAQAGZ010000009">
    <property type="protein sequence ID" value="MCZ8513799.1"/>
    <property type="molecule type" value="Genomic_DNA"/>
</dbReference>
<evidence type="ECO:0000313" key="1">
    <source>
        <dbReference type="EMBL" id="MCZ8513799.1"/>
    </source>
</evidence>